<name>A0A0B0PLT4_GOSAR</name>
<evidence type="ECO:0000313" key="2">
    <source>
        <dbReference type="Proteomes" id="UP000032142"/>
    </source>
</evidence>
<dbReference type="Proteomes" id="UP000032142">
    <property type="component" value="Unassembled WGS sequence"/>
</dbReference>
<dbReference type="AlphaFoldDB" id="A0A0B0PLT4"/>
<accession>A0A0B0PLT4</accession>
<reference evidence="2" key="1">
    <citation type="submission" date="2014-09" db="EMBL/GenBank/DDBJ databases">
        <authorList>
            <person name="Mudge J."/>
            <person name="Ramaraj T."/>
            <person name="Lindquist I.E."/>
            <person name="Bharti A.K."/>
            <person name="Sundararajan A."/>
            <person name="Cameron C.T."/>
            <person name="Woodward J.E."/>
            <person name="May G.D."/>
            <person name="Brubaker C."/>
            <person name="Broadhvest J."/>
            <person name="Wilkins T.A."/>
        </authorList>
    </citation>
    <scope>NUCLEOTIDE SEQUENCE</scope>
    <source>
        <strain evidence="2">cv. AKA8401</strain>
    </source>
</reference>
<evidence type="ECO:0000313" key="1">
    <source>
        <dbReference type="EMBL" id="KHG25975.1"/>
    </source>
</evidence>
<dbReference type="EMBL" id="KN434533">
    <property type="protein sequence ID" value="KHG25975.1"/>
    <property type="molecule type" value="Genomic_DNA"/>
</dbReference>
<organism evidence="1 2">
    <name type="scientific">Gossypium arboreum</name>
    <name type="common">Tree cotton</name>
    <name type="synonym">Gossypium nanking</name>
    <dbReference type="NCBI Taxonomy" id="29729"/>
    <lineage>
        <taxon>Eukaryota</taxon>
        <taxon>Viridiplantae</taxon>
        <taxon>Streptophyta</taxon>
        <taxon>Embryophyta</taxon>
        <taxon>Tracheophyta</taxon>
        <taxon>Spermatophyta</taxon>
        <taxon>Magnoliopsida</taxon>
        <taxon>eudicotyledons</taxon>
        <taxon>Gunneridae</taxon>
        <taxon>Pentapetalae</taxon>
        <taxon>rosids</taxon>
        <taxon>malvids</taxon>
        <taxon>Malvales</taxon>
        <taxon>Malvaceae</taxon>
        <taxon>Malvoideae</taxon>
        <taxon>Gossypium</taxon>
    </lineage>
</organism>
<gene>
    <name evidence="1" type="ORF">F383_32573</name>
</gene>
<keyword evidence="2" id="KW-1185">Reference proteome</keyword>
<proteinExistence type="predicted"/>
<protein>
    <submittedName>
        <fullName evidence="1">Uncharacterized protein</fullName>
    </submittedName>
</protein>
<sequence length="62" mass="7376">MRSTDYPSGLNPFCNTCRTSLHMSIMVYLSNSLFNLNRDIYHNSYLNHAFINHIIRHIEYLL</sequence>